<dbReference type="GO" id="GO:0016301">
    <property type="term" value="F:kinase activity"/>
    <property type="evidence" value="ECO:0007669"/>
    <property type="project" value="UniProtKB-KW"/>
</dbReference>
<dbReference type="RefSeq" id="WP_130458296.1">
    <property type="nucleotide sequence ID" value="NZ_SHKM01000001.1"/>
</dbReference>
<keyword evidence="10" id="KW-1185">Reference proteome</keyword>
<dbReference type="PANTHER" id="PTHR43711:SF31">
    <property type="entry name" value="HISTIDINE KINASE"/>
    <property type="match status" value="1"/>
</dbReference>
<dbReference type="CDD" id="cd00082">
    <property type="entry name" value="HisKA"/>
    <property type="match status" value="1"/>
</dbReference>
<dbReference type="InterPro" id="IPR036890">
    <property type="entry name" value="HATPase_C_sf"/>
</dbReference>
<dbReference type="InterPro" id="IPR054327">
    <property type="entry name" value="His-kinase-like_sensor"/>
</dbReference>
<dbReference type="InterPro" id="IPR036097">
    <property type="entry name" value="HisK_dim/P_sf"/>
</dbReference>
<dbReference type="Pfam" id="PF22588">
    <property type="entry name" value="dCache_1_like"/>
    <property type="match status" value="1"/>
</dbReference>
<dbReference type="InterPro" id="IPR003594">
    <property type="entry name" value="HATPase_dom"/>
</dbReference>
<keyword evidence="5 9" id="KW-0418">Kinase</keyword>
<keyword evidence="7" id="KW-0472">Membrane</keyword>
<gene>
    <name evidence="9" type="ORF">EV678_0358</name>
</gene>
<keyword evidence="6" id="KW-0902">Two-component regulatory system</keyword>
<dbReference type="InterPro" id="IPR050736">
    <property type="entry name" value="Sensor_HK_Regulatory"/>
</dbReference>
<dbReference type="CDD" id="cd12915">
    <property type="entry name" value="PDC2_DGC_like"/>
    <property type="match status" value="1"/>
</dbReference>
<keyword evidence="7" id="KW-0812">Transmembrane</keyword>
<keyword evidence="4" id="KW-0808">Transferase</keyword>
<dbReference type="PROSITE" id="PS50109">
    <property type="entry name" value="HIS_KIN"/>
    <property type="match status" value="1"/>
</dbReference>
<dbReference type="SUPFAM" id="SSF55874">
    <property type="entry name" value="ATPase domain of HSP90 chaperone/DNA topoisomerase II/histidine kinase"/>
    <property type="match status" value="1"/>
</dbReference>
<dbReference type="EC" id="2.7.13.3" evidence="2"/>
<keyword evidence="3" id="KW-0597">Phosphoprotein</keyword>
<evidence type="ECO:0000256" key="1">
    <source>
        <dbReference type="ARBA" id="ARBA00000085"/>
    </source>
</evidence>
<protein>
    <recommendedName>
        <fullName evidence="2">histidine kinase</fullName>
        <ecNumber evidence="2">2.7.13.3</ecNumber>
    </recommendedName>
</protein>
<evidence type="ECO:0000256" key="2">
    <source>
        <dbReference type="ARBA" id="ARBA00012438"/>
    </source>
</evidence>
<evidence type="ECO:0000256" key="4">
    <source>
        <dbReference type="ARBA" id="ARBA00022679"/>
    </source>
</evidence>
<evidence type="ECO:0000259" key="8">
    <source>
        <dbReference type="PROSITE" id="PS50109"/>
    </source>
</evidence>
<dbReference type="Gene3D" id="3.30.450.20">
    <property type="entry name" value="PAS domain"/>
    <property type="match status" value="2"/>
</dbReference>
<organism evidence="9 10">
    <name type="scientific">Azospira oryzae</name>
    <dbReference type="NCBI Taxonomy" id="146939"/>
    <lineage>
        <taxon>Bacteria</taxon>
        <taxon>Pseudomonadati</taxon>
        <taxon>Pseudomonadota</taxon>
        <taxon>Betaproteobacteria</taxon>
        <taxon>Rhodocyclales</taxon>
        <taxon>Rhodocyclaceae</taxon>
        <taxon>Azospira</taxon>
    </lineage>
</organism>
<dbReference type="CDD" id="cd12914">
    <property type="entry name" value="PDC1_DGC_like"/>
    <property type="match status" value="1"/>
</dbReference>
<dbReference type="SMART" id="SM00388">
    <property type="entry name" value="HisKA"/>
    <property type="match status" value="1"/>
</dbReference>
<feature type="transmembrane region" description="Helical" evidence="7">
    <location>
        <begin position="20"/>
        <end position="43"/>
    </location>
</feature>
<dbReference type="SMART" id="SM00387">
    <property type="entry name" value="HATPase_c"/>
    <property type="match status" value="1"/>
</dbReference>
<dbReference type="CDD" id="cd16922">
    <property type="entry name" value="HATPase_EvgS-ArcB-TorS-like"/>
    <property type="match status" value="1"/>
</dbReference>
<comment type="caution">
    <text evidence="9">The sequence shown here is derived from an EMBL/GenBank/DDBJ whole genome shotgun (WGS) entry which is preliminary data.</text>
</comment>
<dbReference type="EMBL" id="SHKM01000001">
    <property type="protein sequence ID" value="RZT89568.1"/>
    <property type="molecule type" value="Genomic_DNA"/>
</dbReference>
<accession>A0ABY0IPR6</accession>
<dbReference type="PANTHER" id="PTHR43711">
    <property type="entry name" value="TWO-COMPONENT HISTIDINE KINASE"/>
    <property type="match status" value="1"/>
</dbReference>
<proteinExistence type="predicted"/>
<name>A0ABY0IPR6_9RHOO</name>
<evidence type="ECO:0000256" key="3">
    <source>
        <dbReference type="ARBA" id="ARBA00022553"/>
    </source>
</evidence>
<sequence length="682" mass="74632">MNAPAKIPAVEAPGADMPRWLPHALVALIIATLVVSLAAMAIWEERIRYRERAEVATQNVSHMLDLHLSSVFDKIDVVLQSTVAQYQEQLAGGKVRPLELKLYLERQQALVPEIISLRIIDRDGVVRYGAGIPGGGPVNLGDREYFLRARDGSASELIIAGPLMGRIAKQWVVTLSRRIEAPDGTFAGVVYAAIPTVHFERILASVSLGPQGAASIRTADLALVHRYPSTRNAVGSREVSQELLDMLRRHPTDGQYLARTSLDGVERNNAYRRLESYPFYVIVGMASRDYLGGWQEHSLILGGLAALAVLAIGLAAWLMYRSAERLRADLAVRKRIGTELETLLEERTRLATELAERADEAEAANRAKSTFLAKMSHELRTPLNHIMGFTTILQREVQGPRGQDHLHKVEQASQRLLELINSILDVSSIESGKITLALRDFGLAELLEEARQGLAEAAAAKGIGVQVVSDPALPARLHGDPERIRQVLNGLLDNAIKFSEQGPVILRAHRVPSDDGNVRVRFEVSDQGIGVAPELRDNLFQIFNQGDNSSTRRYGGAGLGLALCKRLVALMLGEIGCTSAPGDGSTFWFTLPLGAVDENPGVLGAGDWQRVRHVLAELEALLAADNFQAQTLWKRYTPLLHAALGPGARACDEAIDSIDFDTALRCLREARRAVPELRDPAH</sequence>
<dbReference type="InterPro" id="IPR004358">
    <property type="entry name" value="Sig_transdc_His_kin-like_C"/>
</dbReference>
<evidence type="ECO:0000313" key="9">
    <source>
        <dbReference type="EMBL" id="RZT89568.1"/>
    </source>
</evidence>
<evidence type="ECO:0000313" key="10">
    <source>
        <dbReference type="Proteomes" id="UP000292136"/>
    </source>
</evidence>
<dbReference type="Pfam" id="PF00512">
    <property type="entry name" value="HisKA"/>
    <property type="match status" value="1"/>
</dbReference>
<comment type="catalytic activity">
    <reaction evidence="1">
        <text>ATP + protein L-histidine = ADP + protein N-phospho-L-histidine.</text>
        <dbReference type="EC" id="2.7.13.3"/>
    </reaction>
</comment>
<dbReference type="InterPro" id="IPR003661">
    <property type="entry name" value="HisK_dim/P_dom"/>
</dbReference>
<dbReference type="SUPFAM" id="SSF47384">
    <property type="entry name" value="Homodimeric domain of signal transducing histidine kinase"/>
    <property type="match status" value="1"/>
</dbReference>
<evidence type="ECO:0000256" key="6">
    <source>
        <dbReference type="ARBA" id="ARBA00023012"/>
    </source>
</evidence>
<feature type="domain" description="Histidine kinase" evidence="8">
    <location>
        <begin position="374"/>
        <end position="595"/>
    </location>
</feature>
<keyword evidence="7" id="KW-1133">Transmembrane helix</keyword>
<feature type="transmembrane region" description="Helical" evidence="7">
    <location>
        <begin position="299"/>
        <end position="320"/>
    </location>
</feature>
<dbReference type="Gene3D" id="1.10.287.130">
    <property type="match status" value="1"/>
</dbReference>
<reference evidence="9 10" key="1">
    <citation type="submission" date="2019-02" db="EMBL/GenBank/DDBJ databases">
        <title>Genomic Encyclopedia of Type Strains, Phase IV (KMG-IV): sequencing the most valuable type-strain genomes for metagenomic binning, comparative biology and taxonomic classification.</title>
        <authorList>
            <person name="Goeker M."/>
        </authorList>
    </citation>
    <scope>NUCLEOTIDE SEQUENCE [LARGE SCALE GENOMIC DNA]</scope>
    <source>
        <strain evidence="9 10">DSM 21223</strain>
    </source>
</reference>
<dbReference type="Pfam" id="PF02518">
    <property type="entry name" value="HATPase_c"/>
    <property type="match status" value="1"/>
</dbReference>
<dbReference type="InterPro" id="IPR005467">
    <property type="entry name" value="His_kinase_dom"/>
</dbReference>
<dbReference type="Gene3D" id="3.30.565.10">
    <property type="entry name" value="Histidine kinase-like ATPase, C-terminal domain"/>
    <property type="match status" value="1"/>
</dbReference>
<dbReference type="Proteomes" id="UP000292136">
    <property type="component" value="Unassembled WGS sequence"/>
</dbReference>
<evidence type="ECO:0000256" key="5">
    <source>
        <dbReference type="ARBA" id="ARBA00022777"/>
    </source>
</evidence>
<dbReference type="PRINTS" id="PR00344">
    <property type="entry name" value="BCTRLSENSOR"/>
</dbReference>
<evidence type="ECO:0000256" key="7">
    <source>
        <dbReference type="SAM" id="Phobius"/>
    </source>
</evidence>